<evidence type="ECO:0000256" key="4">
    <source>
        <dbReference type="RuleBase" id="RU000363"/>
    </source>
</evidence>
<dbReference type="EMBL" id="CH476602">
    <property type="protein sequence ID" value="EAU33037.1"/>
    <property type="molecule type" value="Genomic_DNA"/>
</dbReference>
<dbReference type="Proteomes" id="UP000007963">
    <property type="component" value="Unassembled WGS sequence"/>
</dbReference>
<dbReference type="PRINTS" id="PR00080">
    <property type="entry name" value="SDRFAMILY"/>
</dbReference>
<dbReference type="PANTHER" id="PTHR43180:SF86">
    <property type="entry name" value="DEHYDROGENASE, PUTATIVE (AFU_ORTHOLOGUE AFUA_3G00290)-RELATED"/>
    <property type="match status" value="1"/>
</dbReference>
<dbReference type="InterPro" id="IPR002347">
    <property type="entry name" value="SDR_fam"/>
</dbReference>
<keyword evidence="3" id="KW-0560">Oxidoreductase</keyword>
<comment type="similarity">
    <text evidence="1 4">Belongs to the short-chain dehydrogenases/reductases (SDR) family.</text>
</comment>
<dbReference type="GO" id="GO:0044550">
    <property type="term" value="P:secondary metabolite biosynthetic process"/>
    <property type="evidence" value="ECO:0007669"/>
    <property type="project" value="UniProtKB-ARBA"/>
</dbReference>
<evidence type="ECO:0000313" key="5">
    <source>
        <dbReference type="EMBL" id="EAU33037.1"/>
    </source>
</evidence>
<dbReference type="STRING" id="341663.Q0CIJ1"/>
<dbReference type="PRINTS" id="PR00081">
    <property type="entry name" value="GDHRDH"/>
</dbReference>
<dbReference type="SUPFAM" id="SSF51735">
    <property type="entry name" value="NAD(P)-binding Rossmann-fold domains"/>
    <property type="match status" value="1"/>
</dbReference>
<evidence type="ECO:0000256" key="3">
    <source>
        <dbReference type="ARBA" id="ARBA00023002"/>
    </source>
</evidence>
<protein>
    <submittedName>
        <fullName evidence="5">Uncharacterized protein</fullName>
    </submittedName>
</protein>
<dbReference type="InterPro" id="IPR036291">
    <property type="entry name" value="NAD(P)-bd_dom_sf"/>
</dbReference>
<accession>Q0CIJ1</accession>
<sequence length="228" mass="24917">MNQRRFFNVWTPENPRASGPPRLISHRQRGIRPSLLNTLKDKVVVLTGGSTGIGRCAVEQFHEHGARVVFGDVSLDAGRELATRLGPGVRFLPCDSSSYTDQLELFREAGQAFGGVDIVVANSGIANHKDIFDPSCDINVEPSMKEIDVNLKGALYSTRIGLHYLRQRNGGDVVLVSSISGFKECVGLGTYTASKHGVVGIVRGLHLQSIPENIRINVICPWMTSECF</sequence>
<reference evidence="6" key="1">
    <citation type="submission" date="2005-09" db="EMBL/GenBank/DDBJ databases">
        <title>Annotation of the Aspergillus terreus NIH2624 genome.</title>
        <authorList>
            <person name="Birren B.W."/>
            <person name="Lander E.S."/>
            <person name="Galagan J.E."/>
            <person name="Nusbaum C."/>
            <person name="Devon K."/>
            <person name="Henn M."/>
            <person name="Ma L.-J."/>
            <person name="Jaffe D.B."/>
            <person name="Butler J."/>
            <person name="Alvarez P."/>
            <person name="Gnerre S."/>
            <person name="Grabherr M."/>
            <person name="Kleber M."/>
            <person name="Mauceli E.W."/>
            <person name="Brockman W."/>
            <person name="Rounsley S."/>
            <person name="Young S.K."/>
            <person name="LaButti K."/>
            <person name="Pushparaj V."/>
            <person name="DeCaprio D."/>
            <person name="Crawford M."/>
            <person name="Koehrsen M."/>
            <person name="Engels R."/>
            <person name="Montgomery P."/>
            <person name="Pearson M."/>
            <person name="Howarth C."/>
            <person name="Larson L."/>
            <person name="Luoma S."/>
            <person name="White J."/>
            <person name="Alvarado L."/>
            <person name="Kodira C.D."/>
            <person name="Zeng Q."/>
            <person name="Oleary S."/>
            <person name="Yandava C."/>
            <person name="Denning D.W."/>
            <person name="Nierman W.C."/>
            <person name="Milne T."/>
            <person name="Madden K."/>
        </authorList>
    </citation>
    <scope>NUCLEOTIDE SEQUENCE [LARGE SCALE GENOMIC DNA]</scope>
    <source>
        <strain evidence="6">NIH 2624 / FGSC A1156</strain>
    </source>
</reference>
<organism evidence="5 6">
    <name type="scientific">Aspergillus terreus (strain NIH 2624 / FGSC A1156)</name>
    <dbReference type="NCBI Taxonomy" id="341663"/>
    <lineage>
        <taxon>Eukaryota</taxon>
        <taxon>Fungi</taxon>
        <taxon>Dikarya</taxon>
        <taxon>Ascomycota</taxon>
        <taxon>Pezizomycotina</taxon>
        <taxon>Eurotiomycetes</taxon>
        <taxon>Eurotiomycetidae</taxon>
        <taxon>Eurotiales</taxon>
        <taxon>Aspergillaceae</taxon>
        <taxon>Aspergillus</taxon>
        <taxon>Aspergillus subgen. Circumdati</taxon>
    </lineage>
</organism>
<dbReference type="InterPro" id="IPR020904">
    <property type="entry name" value="Sc_DH/Rdtase_CS"/>
</dbReference>
<dbReference type="OrthoDB" id="37659at2759"/>
<keyword evidence="2" id="KW-0521">NADP</keyword>
<dbReference type="eggNOG" id="KOG0725">
    <property type="taxonomic scope" value="Eukaryota"/>
</dbReference>
<dbReference type="PROSITE" id="PS00061">
    <property type="entry name" value="ADH_SHORT"/>
    <property type="match status" value="1"/>
</dbReference>
<evidence type="ECO:0000313" key="6">
    <source>
        <dbReference type="Proteomes" id="UP000007963"/>
    </source>
</evidence>
<dbReference type="HOGENOM" id="CLU_010194_13_3_1"/>
<proteinExistence type="inferred from homology"/>
<evidence type="ECO:0000256" key="1">
    <source>
        <dbReference type="ARBA" id="ARBA00006484"/>
    </source>
</evidence>
<dbReference type="AlphaFoldDB" id="Q0CIJ1"/>
<dbReference type="Pfam" id="PF00106">
    <property type="entry name" value="adh_short"/>
    <property type="match status" value="1"/>
</dbReference>
<dbReference type="PANTHER" id="PTHR43180">
    <property type="entry name" value="3-OXOACYL-(ACYL-CARRIER-PROTEIN) REDUCTASE (AFU_ORTHOLOGUE AFUA_6G11210)"/>
    <property type="match status" value="1"/>
</dbReference>
<gene>
    <name evidence="5" type="ORF">ATEG_06493</name>
</gene>
<dbReference type="GeneID" id="4322114"/>
<evidence type="ECO:0000256" key="2">
    <source>
        <dbReference type="ARBA" id="ARBA00022857"/>
    </source>
</evidence>
<dbReference type="VEuPathDB" id="FungiDB:ATEG_06493"/>
<name>Q0CIJ1_ASPTN</name>
<dbReference type="GO" id="GO:0016491">
    <property type="term" value="F:oxidoreductase activity"/>
    <property type="evidence" value="ECO:0007669"/>
    <property type="project" value="UniProtKB-KW"/>
</dbReference>
<dbReference type="Gene3D" id="3.40.50.720">
    <property type="entry name" value="NAD(P)-binding Rossmann-like Domain"/>
    <property type="match status" value="1"/>
</dbReference>
<dbReference type="RefSeq" id="XP_001215671.1">
    <property type="nucleotide sequence ID" value="XM_001215671.1"/>
</dbReference>